<protein>
    <submittedName>
        <fullName evidence="8">MFS transporter</fullName>
    </submittedName>
</protein>
<dbReference type="PROSITE" id="PS50850">
    <property type="entry name" value="MFS"/>
    <property type="match status" value="1"/>
</dbReference>
<dbReference type="InterPro" id="IPR036259">
    <property type="entry name" value="MFS_trans_sf"/>
</dbReference>
<keyword evidence="3 6" id="KW-0812">Transmembrane</keyword>
<organism evidence="8 9">
    <name type="scientific">Actinomadura vinacea</name>
    <dbReference type="NCBI Taxonomy" id="115336"/>
    <lineage>
        <taxon>Bacteria</taxon>
        <taxon>Bacillati</taxon>
        <taxon>Actinomycetota</taxon>
        <taxon>Actinomycetes</taxon>
        <taxon>Streptosporangiales</taxon>
        <taxon>Thermomonosporaceae</taxon>
        <taxon>Actinomadura</taxon>
    </lineage>
</organism>
<evidence type="ECO:0000256" key="1">
    <source>
        <dbReference type="ARBA" id="ARBA00004651"/>
    </source>
</evidence>
<feature type="transmembrane region" description="Helical" evidence="6">
    <location>
        <begin position="303"/>
        <end position="320"/>
    </location>
</feature>
<proteinExistence type="predicted"/>
<sequence>MLAALRNRYFALLWAGQSLSAVGNRMFPVILALVVLERGSGAAALGLVLAAQSAALVAGTLLAAAVTDRFSRRAIMLWTDLVRAVAVAGITVASDSVLTALVVVTAMAEGLFQPAYAAVIPRTLPARHLQAGNSLTSLSQYTALVIGPSLAGAVIATTGTTAALWVDVGTFVASLATLVLVHESSPVETGPRARPWGLGQMARDIAEGFRAVRRRGWLAASMGASMLVMTVTVAPMMLIAPIATDGPRAYGAAFTALGVGSILGALLTARLRTSRPGFAAAIGILLVGGAPLSLAALPLPGVLVLWGTAGVGITVFEVLWTTAVQQDVPDELLGRVMALDWLGSESCTPLGYLMAGLAVGQFGTRPLLLVGACVAVLAAPLPLLTRGGATFSSPAPSSAG</sequence>
<feature type="transmembrane region" description="Helical" evidence="6">
    <location>
        <begin position="138"/>
        <end position="156"/>
    </location>
</feature>
<comment type="subcellular location">
    <subcellularLocation>
        <location evidence="1">Cell membrane</location>
        <topology evidence="1">Multi-pass membrane protein</topology>
    </subcellularLocation>
</comment>
<keyword evidence="2" id="KW-1003">Cell membrane</keyword>
<feature type="transmembrane region" description="Helical" evidence="6">
    <location>
        <begin position="276"/>
        <end position="297"/>
    </location>
</feature>
<feature type="transmembrane region" description="Helical" evidence="6">
    <location>
        <begin position="42"/>
        <end position="63"/>
    </location>
</feature>
<name>A0ABN3JYA7_9ACTN</name>
<dbReference type="PANTHER" id="PTHR23513">
    <property type="entry name" value="INTEGRAL MEMBRANE EFFLUX PROTEIN-RELATED"/>
    <property type="match status" value="1"/>
</dbReference>
<dbReference type="Pfam" id="PF07690">
    <property type="entry name" value="MFS_1"/>
    <property type="match status" value="1"/>
</dbReference>
<evidence type="ECO:0000313" key="8">
    <source>
        <dbReference type="EMBL" id="GAA2441365.1"/>
    </source>
</evidence>
<dbReference type="Gene3D" id="1.20.1250.20">
    <property type="entry name" value="MFS general substrate transporter like domains"/>
    <property type="match status" value="1"/>
</dbReference>
<dbReference type="RefSeq" id="WP_344594438.1">
    <property type="nucleotide sequence ID" value="NZ_BAAARW010000026.1"/>
</dbReference>
<keyword evidence="5 6" id="KW-0472">Membrane</keyword>
<feature type="transmembrane region" description="Helical" evidence="6">
    <location>
        <begin position="249"/>
        <end position="269"/>
    </location>
</feature>
<keyword evidence="4 6" id="KW-1133">Transmembrane helix</keyword>
<evidence type="ECO:0000256" key="5">
    <source>
        <dbReference type="ARBA" id="ARBA00023136"/>
    </source>
</evidence>
<dbReference type="InterPro" id="IPR011701">
    <property type="entry name" value="MFS"/>
</dbReference>
<evidence type="ECO:0000256" key="2">
    <source>
        <dbReference type="ARBA" id="ARBA00022475"/>
    </source>
</evidence>
<feature type="transmembrane region" description="Helical" evidence="6">
    <location>
        <begin position="217"/>
        <end position="243"/>
    </location>
</feature>
<keyword evidence="9" id="KW-1185">Reference proteome</keyword>
<accession>A0ABN3JYA7</accession>
<dbReference type="SUPFAM" id="SSF103473">
    <property type="entry name" value="MFS general substrate transporter"/>
    <property type="match status" value="1"/>
</dbReference>
<comment type="caution">
    <text evidence="8">The sequence shown here is derived from an EMBL/GenBank/DDBJ whole genome shotgun (WGS) entry which is preliminary data.</text>
</comment>
<dbReference type="PRINTS" id="PR01988">
    <property type="entry name" value="EXPORTERBACE"/>
</dbReference>
<feature type="transmembrane region" description="Helical" evidence="6">
    <location>
        <begin position="12"/>
        <end position="36"/>
    </location>
</feature>
<evidence type="ECO:0000259" key="7">
    <source>
        <dbReference type="PROSITE" id="PS50850"/>
    </source>
</evidence>
<dbReference type="EMBL" id="BAAARW010000026">
    <property type="protein sequence ID" value="GAA2441365.1"/>
    <property type="molecule type" value="Genomic_DNA"/>
</dbReference>
<reference evidence="8 9" key="1">
    <citation type="journal article" date="2019" name="Int. J. Syst. Evol. Microbiol.">
        <title>The Global Catalogue of Microorganisms (GCM) 10K type strain sequencing project: providing services to taxonomists for standard genome sequencing and annotation.</title>
        <authorList>
            <consortium name="The Broad Institute Genomics Platform"/>
            <consortium name="The Broad Institute Genome Sequencing Center for Infectious Disease"/>
            <person name="Wu L."/>
            <person name="Ma J."/>
        </authorList>
    </citation>
    <scope>NUCLEOTIDE SEQUENCE [LARGE SCALE GENOMIC DNA]</scope>
    <source>
        <strain evidence="8 9">JCM 3325</strain>
    </source>
</reference>
<dbReference type="Proteomes" id="UP001501231">
    <property type="component" value="Unassembled WGS sequence"/>
</dbReference>
<evidence type="ECO:0000256" key="3">
    <source>
        <dbReference type="ARBA" id="ARBA00022692"/>
    </source>
</evidence>
<evidence type="ECO:0000256" key="4">
    <source>
        <dbReference type="ARBA" id="ARBA00022989"/>
    </source>
</evidence>
<evidence type="ECO:0000313" key="9">
    <source>
        <dbReference type="Proteomes" id="UP001501231"/>
    </source>
</evidence>
<dbReference type="CDD" id="cd06173">
    <property type="entry name" value="MFS_MefA_like"/>
    <property type="match status" value="1"/>
</dbReference>
<feature type="transmembrane region" description="Helical" evidence="6">
    <location>
        <begin position="367"/>
        <end position="384"/>
    </location>
</feature>
<dbReference type="InterPro" id="IPR020846">
    <property type="entry name" value="MFS_dom"/>
</dbReference>
<evidence type="ECO:0000256" key="6">
    <source>
        <dbReference type="SAM" id="Phobius"/>
    </source>
</evidence>
<gene>
    <name evidence="8" type="ORF">GCM10010191_66960</name>
</gene>
<feature type="domain" description="Major facilitator superfamily (MFS) profile" evidence="7">
    <location>
        <begin position="1"/>
        <end position="185"/>
    </location>
</feature>
<dbReference type="PANTHER" id="PTHR23513:SF11">
    <property type="entry name" value="STAPHYLOFERRIN A TRANSPORTER"/>
    <property type="match status" value="1"/>
</dbReference>
<dbReference type="InterPro" id="IPR022324">
    <property type="entry name" value="Bacilysin_exporter_BacE_put"/>
</dbReference>